<sequence length="80" mass="9188">MNLVLQTHTAICMHRTNRVEVLARLAKPTKISCIEKSYFHSDPLKEWMTFNLVQYILVMIPRISLPGRVPKLVKLDGAIV</sequence>
<organism evidence="1">
    <name type="scientific">Rhizophora mucronata</name>
    <name type="common">Asiatic mangrove</name>
    <dbReference type="NCBI Taxonomy" id="61149"/>
    <lineage>
        <taxon>Eukaryota</taxon>
        <taxon>Viridiplantae</taxon>
        <taxon>Streptophyta</taxon>
        <taxon>Embryophyta</taxon>
        <taxon>Tracheophyta</taxon>
        <taxon>Spermatophyta</taxon>
        <taxon>Magnoliopsida</taxon>
        <taxon>eudicotyledons</taxon>
        <taxon>Gunneridae</taxon>
        <taxon>Pentapetalae</taxon>
        <taxon>rosids</taxon>
        <taxon>fabids</taxon>
        <taxon>Malpighiales</taxon>
        <taxon>Rhizophoraceae</taxon>
        <taxon>Rhizophora</taxon>
    </lineage>
</organism>
<dbReference type="AlphaFoldDB" id="A0A2P2L755"/>
<protein>
    <submittedName>
        <fullName evidence="1">Uncharacterized protein At4g15970-like</fullName>
    </submittedName>
</protein>
<dbReference type="EMBL" id="GGEC01033307">
    <property type="protein sequence ID" value="MBX13791.1"/>
    <property type="molecule type" value="Transcribed_RNA"/>
</dbReference>
<name>A0A2P2L755_RHIMU</name>
<proteinExistence type="predicted"/>
<evidence type="ECO:0000313" key="1">
    <source>
        <dbReference type="EMBL" id="MBX13791.1"/>
    </source>
</evidence>
<accession>A0A2P2L755</accession>
<reference evidence="1" key="1">
    <citation type="submission" date="2018-02" db="EMBL/GenBank/DDBJ databases">
        <title>Rhizophora mucronata_Transcriptome.</title>
        <authorList>
            <person name="Meera S.P."/>
            <person name="Sreeshan A."/>
            <person name="Augustine A."/>
        </authorList>
    </citation>
    <scope>NUCLEOTIDE SEQUENCE</scope>
    <source>
        <tissue evidence="1">Leaf</tissue>
    </source>
</reference>